<dbReference type="EnsemblMetazoa" id="AATE003693-RA">
    <property type="protein sequence ID" value="AATE003693-PA.1"/>
    <property type="gene ID" value="AATE003693"/>
</dbReference>
<reference evidence="1" key="1">
    <citation type="submission" date="2022-08" db="UniProtKB">
        <authorList>
            <consortium name="EnsemblMetazoa"/>
        </authorList>
    </citation>
    <scope>IDENTIFICATION</scope>
    <source>
        <strain evidence="1">EBRO</strain>
    </source>
</reference>
<dbReference type="PANTHER" id="PTHR21112:SF0">
    <property type="entry name" value="CHEMOSENSORY PROTEIN A 29A-RELATED"/>
    <property type="match status" value="1"/>
</dbReference>
<dbReference type="AlphaFoldDB" id="A0A182IQR7"/>
<accession>A0A182IQR7</accession>
<dbReference type="PANTHER" id="PTHR21112">
    <property type="entry name" value="CHEMOSENSORY PROTEIN A 29A-RELATED"/>
    <property type="match status" value="1"/>
</dbReference>
<protein>
    <submittedName>
        <fullName evidence="1">Uncharacterized protein</fullName>
    </submittedName>
</protein>
<evidence type="ECO:0000313" key="1">
    <source>
        <dbReference type="EnsemblMetazoa" id="AATE003693-PA.1"/>
    </source>
</evidence>
<organism evidence="1">
    <name type="scientific">Anopheles atroparvus</name>
    <name type="common">European mosquito</name>
    <dbReference type="NCBI Taxonomy" id="41427"/>
    <lineage>
        <taxon>Eukaryota</taxon>
        <taxon>Metazoa</taxon>
        <taxon>Ecdysozoa</taxon>
        <taxon>Arthropoda</taxon>
        <taxon>Hexapoda</taxon>
        <taxon>Insecta</taxon>
        <taxon>Pterygota</taxon>
        <taxon>Neoptera</taxon>
        <taxon>Endopterygota</taxon>
        <taxon>Diptera</taxon>
        <taxon>Nematocera</taxon>
        <taxon>Culicoidea</taxon>
        <taxon>Culicidae</taxon>
        <taxon>Anophelinae</taxon>
        <taxon>Anopheles</taxon>
    </lineage>
</organism>
<sequence length="158" mass="18486">MFENFEHVSGFDEVLFDIRVRKINRTTMALNGSMVLKVPIQNDLRVSMDLFHSRLGNQQFNHYPMKLPTSGYCDFIDNIYTDYQQVMEQIENIPAKGECPISLRSIIFRDLIFPSEMIPLTMPRGLWKVIMIGERSGKMVYTYHVLVKVYDELSSFSF</sequence>
<dbReference type="VEuPathDB" id="VectorBase:AATE003693"/>
<name>A0A182IQR7_ANOAO</name>
<dbReference type="EMBL" id="AXCP01009237">
    <property type="status" value="NOT_ANNOTATED_CDS"/>
    <property type="molecule type" value="Genomic_DNA"/>
</dbReference>
<proteinExistence type="predicted"/>